<dbReference type="OrthoDB" id="9803256at2"/>
<dbReference type="SMART" id="SM00354">
    <property type="entry name" value="HTH_LACI"/>
    <property type="match status" value="1"/>
</dbReference>
<dbReference type="InterPro" id="IPR000843">
    <property type="entry name" value="HTH_LacI"/>
</dbReference>
<dbReference type="GO" id="GO:0003700">
    <property type="term" value="F:DNA-binding transcription factor activity"/>
    <property type="evidence" value="ECO:0007669"/>
    <property type="project" value="TreeGrafter"/>
</dbReference>
<evidence type="ECO:0000256" key="4">
    <source>
        <dbReference type="SAM" id="MobiDB-lite"/>
    </source>
</evidence>
<evidence type="ECO:0000256" key="2">
    <source>
        <dbReference type="ARBA" id="ARBA00023125"/>
    </source>
</evidence>
<gene>
    <name evidence="6" type="ORF">DRW42_09855</name>
</gene>
<sequence length="359" mass="40054">MTRRISIKDIADKLNISITTVSFVINGKATEKHISQKVTDKILKLVDEVGYRPNSFAKGLRTGKSSTIGFLVDNIADPFFSTIAHFLEEKATLYGYKILFCSTGKEKNKFSELMNVFMQRQVDGYIIATAVGLEDEVRLLAASGVPLVLFDRYLHDIPADYILVDNFASTFRATEHLINNGYRRCAFIGAETKEQQMIDRIEGYRQAITDHGLDEFILKLNYVKPGSTVAAIQDFLSSSDNIDAVVFGANYITLEGLRALKGATERVRGDLALISFDDFELLELISPTITAIEQPSEAIAQQIMELLMTRLTQKNDKKIFSTLNIPCIFKQRASSLPKQMSDGDTNNTLAHSETNSLNP</sequence>
<dbReference type="InterPro" id="IPR028082">
    <property type="entry name" value="Peripla_BP_I"/>
</dbReference>
<dbReference type="InterPro" id="IPR010982">
    <property type="entry name" value="Lambda_DNA-bd_dom_sf"/>
</dbReference>
<feature type="domain" description="HTH lacI-type" evidence="5">
    <location>
        <begin position="5"/>
        <end position="62"/>
    </location>
</feature>
<dbReference type="SUPFAM" id="SSF53822">
    <property type="entry name" value="Periplasmic binding protein-like I"/>
    <property type="match status" value="1"/>
</dbReference>
<name>A0A366L1Y6_9SPHI</name>
<accession>A0A366L1Y6</accession>
<evidence type="ECO:0000256" key="3">
    <source>
        <dbReference type="ARBA" id="ARBA00023163"/>
    </source>
</evidence>
<dbReference type="GO" id="GO:0000976">
    <property type="term" value="F:transcription cis-regulatory region binding"/>
    <property type="evidence" value="ECO:0007669"/>
    <property type="project" value="TreeGrafter"/>
</dbReference>
<dbReference type="SUPFAM" id="SSF47413">
    <property type="entry name" value="lambda repressor-like DNA-binding domains"/>
    <property type="match status" value="1"/>
</dbReference>
<dbReference type="Pfam" id="PF00532">
    <property type="entry name" value="Peripla_BP_1"/>
    <property type="match status" value="1"/>
</dbReference>
<dbReference type="Pfam" id="PF00356">
    <property type="entry name" value="LacI"/>
    <property type="match status" value="1"/>
</dbReference>
<evidence type="ECO:0000313" key="7">
    <source>
        <dbReference type="Proteomes" id="UP000252081"/>
    </source>
</evidence>
<organism evidence="6 7">
    <name type="scientific">Pedobacter miscanthi</name>
    <dbReference type="NCBI Taxonomy" id="2259170"/>
    <lineage>
        <taxon>Bacteria</taxon>
        <taxon>Pseudomonadati</taxon>
        <taxon>Bacteroidota</taxon>
        <taxon>Sphingobacteriia</taxon>
        <taxon>Sphingobacteriales</taxon>
        <taxon>Sphingobacteriaceae</taxon>
        <taxon>Pedobacter</taxon>
    </lineage>
</organism>
<feature type="region of interest" description="Disordered" evidence="4">
    <location>
        <begin position="336"/>
        <end position="359"/>
    </location>
</feature>
<keyword evidence="3" id="KW-0804">Transcription</keyword>
<reference evidence="6 7" key="1">
    <citation type="submission" date="2018-07" db="EMBL/GenBank/DDBJ databases">
        <title>A draft genome of a endophytic bacteria, a new species of Pedobacter.</title>
        <authorList>
            <person name="Zhang Z.D."/>
            <person name="Chen Z.J."/>
        </authorList>
    </citation>
    <scope>NUCLEOTIDE SEQUENCE [LARGE SCALE GENOMIC DNA]</scope>
    <source>
        <strain evidence="6 7">RS10</strain>
    </source>
</reference>
<dbReference type="Gene3D" id="1.10.260.40">
    <property type="entry name" value="lambda repressor-like DNA-binding domains"/>
    <property type="match status" value="1"/>
</dbReference>
<keyword evidence="1" id="KW-0805">Transcription regulation</keyword>
<evidence type="ECO:0000313" key="6">
    <source>
        <dbReference type="EMBL" id="RBQ07895.1"/>
    </source>
</evidence>
<dbReference type="PROSITE" id="PS50932">
    <property type="entry name" value="HTH_LACI_2"/>
    <property type="match status" value="1"/>
</dbReference>
<dbReference type="Gene3D" id="3.40.50.2300">
    <property type="match status" value="2"/>
</dbReference>
<dbReference type="AlphaFoldDB" id="A0A366L1Y6"/>
<dbReference type="EMBL" id="QNQU01000007">
    <property type="protein sequence ID" value="RBQ07895.1"/>
    <property type="molecule type" value="Genomic_DNA"/>
</dbReference>
<keyword evidence="7" id="KW-1185">Reference proteome</keyword>
<dbReference type="RefSeq" id="WP_113948654.1">
    <property type="nucleotide sequence ID" value="NZ_QNQU01000007.1"/>
</dbReference>
<comment type="caution">
    <text evidence="6">The sequence shown here is derived from an EMBL/GenBank/DDBJ whole genome shotgun (WGS) entry which is preliminary data.</text>
</comment>
<dbReference type="PANTHER" id="PTHR30146:SF109">
    <property type="entry name" value="HTH-TYPE TRANSCRIPTIONAL REGULATOR GALS"/>
    <property type="match status" value="1"/>
</dbReference>
<keyword evidence="2" id="KW-0238">DNA-binding</keyword>
<proteinExistence type="predicted"/>
<dbReference type="InterPro" id="IPR001761">
    <property type="entry name" value="Peripla_BP/Lac1_sug-bd_dom"/>
</dbReference>
<dbReference type="Proteomes" id="UP000252081">
    <property type="component" value="Unassembled WGS sequence"/>
</dbReference>
<dbReference type="PANTHER" id="PTHR30146">
    <property type="entry name" value="LACI-RELATED TRANSCRIPTIONAL REPRESSOR"/>
    <property type="match status" value="1"/>
</dbReference>
<evidence type="ECO:0000259" key="5">
    <source>
        <dbReference type="PROSITE" id="PS50932"/>
    </source>
</evidence>
<evidence type="ECO:0000256" key="1">
    <source>
        <dbReference type="ARBA" id="ARBA00023015"/>
    </source>
</evidence>
<dbReference type="CDD" id="cd01392">
    <property type="entry name" value="HTH_LacI"/>
    <property type="match status" value="1"/>
</dbReference>
<protein>
    <submittedName>
        <fullName evidence="6">LacI family transcriptional regulator</fullName>
    </submittedName>
</protein>